<name>A0A371GCN4_MUCPR</name>
<comment type="caution">
    <text evidence="1">The sequence shown here is derived from an EMBL/GenBank/DDBJ whole genome shotgun (WGS) entry which is preliminary data.</text>
</comment>
<evidence type="ECO:0000313" key="2">
    <source>
        <dbReference type="Proteomes" id="UP000257109"/>
    </source>
</evidence>
<gene>
    <name evidence="1" type="ORF">CR513_30150</name>
</gene>
<organism evidence="1 2">
    <name type="scientific">Mucuna pruriens</name>
    <name type="common">Velvet bean</name>
    <name type="synonym">Dolichos pruriens</name>
    <dbReference type="NCBI Taxonomy" id="157652"/>
    <lineage>
        <taxon>Eukaryota</taxon>
        <taxon>Viridiplantae</taxon>
        <taxon>Streptophyta</taxon>
        <taxon>Embryophyta</taxon>
        <taxon>Tracheophyta</taxon>
        <taxon>Spermatophyta</taxon>
        <taxon>Magnoliopsida</taxon>
        <taxon>eudicotyledons</taxon>
        <taxon>Gunneridae</taxon>
        <taxon>Pentapetalae</taxon>
        <taxon>rosids</taxon>
        <taxon>fabids</taxon>
        <taxon>Fabales</taxon>
        <taxon>Fabaceae</taxon>
        <taxon>Papilionoideae</taxon>
        <taxon>50 kb inversion clade</taxon>
        <taxon>NPAAA clade</taxon>
        <taxon>indigoferoid/millettioid clade</taxon>
        <taxon>Phaseoleae</taxon>
        <taxon>Mucuna</taxon>
    </lineage>
</organism>
<protein>
    <submittedName>
        <fullName evidence="1">Mitochondrial protein</fullName>
    </submittedName>
</protein>
<feature type="non-terminal residue" evidence="1">
    <location>
        <position position="1"/>
    </location>
</feature>
<dbReference type="OrthoDB" id="6768897at2759"/>
<dbReference type="STRING" id="157652.A0A371GCN4"/>
<dbReference type="AlphaFoldDB" id="A0A371GCN4"/>
<evidence type="ECO:0000313" key="1">
    <source>
        <dbReference type="EMBL" id="RDX88279.1"/>
    </source>
</evidence>
<sequence length="277" mass="31899">MNTFHLEQQIIRDIQDKAKSISTFKDQVQVSLLSKVDPKILDKGYVGRVRSIPKRMMFGSKCLYLKKSPSLKPIHILLSFFAHNHIRFHQMDVNSAYLNGIINEKKALHGLKQAPHALYGKLSSLLRISMGELKIKQTNDGIFIDETKYANEILKKFKFDDCKSISTPMHPTSIMSLDDSYKKVDQTIYRDMIGSVLYLTTSRPNIMTFEYLKDFTNLRLLFKKSDEYMLIGCFDVNYARYVIDKKKAPVEASKRQGIIALSTVKVKYIVVGFSSQY</sequence>
<accession>A0A371GCN4</accession>
<dbReference type="EMBL" id="QJKJ01005993">
    <property type="protein sequence ID" value="RDX88279.1"/>
    <property type="molecule type" value="Genomic_DNA"/>
</dbReference>
<dbReference type="Proteomes" id="UP000257109">
    <property type="component" value="Unassembled WGS sequence"/>
</dbReference>
<reference evidence="1" key="1">
    <citation type="submission" date="2018-05" db="EMBL/GenBank/DDBJ databases">
        <title>Draft genome of Mucuna pruriens seed.</title>
        <authorList>
            <person name="Nnadi N.E."/>
            <person name="Vos R."/>
            <person name="Hasami M.H."/>
            <person name="Devisetty U.K."/>
            <person name="Aguiy J.C."/>
        </authorList>
    </citation>
    <scope>NUCLEOTIDE SEQUENCE [LARGE SCALE GENOMIC DNA]</scope>
    <source>
        <strain evidence="1">JCA_2017</strain>
    </source>
</reference>
<keyword evidence="2" id="KW-1185">Reference proteome</keyword>
<proteinExistence type="predicted"/>